<dbReference type="AlphaFoldDB" id="T1YUV5"/>
<dbReference type="InterPro" id="IPR014030">
    <property type="entry name" value="Ketoacyl_synth_N"/>
</dbReference>
<dbReference type="EC" id="2.3.1.41" evidence="2"/>
<dbReference type="GO" id="GO:0004315">
    <property type="term" value="F:3-oxoacyl-[acyl-carrier-protein] synthase activity"/>
    <property type="evidence" value="ECO:0007669"/>
    <property type="project" value="UniProtKB-EC"/>
</dbReference>
<proteinExistence type="inferred from homology"/>
<dbReference type="GO" id="GO:0005739">
    <property type="term" value="C:mitochondrion"/>
    <property type="evidence" value="ECO:0007669"/>
    <property type="project" value="TreeGrafter"/>
</dbReference>
<dbReference type="FunFam" id="3.40.47.10:FF:000081">
    <property type="entry name" value="3-oxoacyl-[acyl-carrier-protein] synthase 2"/>
    <property type="match status" value="1"/>
</dbReference>
<evidence type="ECO:0000256" key="1">
    <source>
        <dbReference type="ARBA" id="ARBA00008467"/>
    </source>
</evidence>
<dbReference type="SUPFAM" id="SSF53901">
    <property type="entry name" value="Thiolase-like"/>
    <property type="match status" value="2"/>
</dbReference>
<evidence type="ECO:0000256" key="4">
    <source>
        <dbReference type="RuleBase" id="RU003694"/>
    </source>
</evidence>
<keyword evidence="3 4" id="KW-0808">Transferase</keyword>
<sequence>MNFGAFPPEVRRRVVVTGLGLVTPLGTTTASTWAALCAGHTATVRLEEAPYLLPSAIAEDRKLPAAEKARRRQALIDAMPCQVAAVVKTPAPTSAGGKKAPTFAPTAHGPRSFAFADAAVREALTDAQLLEAGENHPPKGTPFRGVANMDRVGVNIGMGIPSLDDVADVSLHLLQDPQHVHYTKIHPFFVPKILGNMAAGVTAIAHGCTGPVGSSVAACATGAYCIGEAAQWIRQSQADVVICGATESCVNGIALGGFARMRALCTKYNDQPGCASRPFDEQRGGFVMGEGAGIFILEELEHAVARGAPIYAELRGFGMSCDAHHVAAPHPEGRGAQQCVRAALRDSHNVPASAIGYVNAHATGTIGDAIELQALEAALLSGEGSDGSKRNAPLAVSSSKGAMGHLLGAAGSVEAAVAVLALRDQKAPPTANLTEPCLSVEVQQAKGLQLVADKQVLPLETSAVVSTSFGFGGVNTSLLFTKV</sequence>
<dbReference type="PROSITE" id="PS52004">
    <property type="entry name" value="KS3_2"/>
    <property type="match status" value="1"/>
</dbReference>
<evidence type="ECO:0000313" key="6">
    <source>
        <dbReference type="EMBL" id="AGU68224.1"/>
    </source>
</evidence>
<dbReference type="InterPro" id="IPR014031">
    <property type="entry name" value="Ketoacyl_synth_C"/>
</dbReference>
<dbReference type="GO" id="GO:0006633">
    <property type="term" value="P:fatty acid biosynthetic process"/>
    <property type="evidence" value="ECO:0007669"/>
    <property type="project" value="TreeGrafter"/>
</dbReference>
<dbReference type="InterPro" id="IPR000794">
    <property type="entry name" value="Beta-ketoacyl_synthase"/>
</dbReference>
<protein>
    <recommendedName>
        <fullName evidence="2">beta-ketoacyl-[acyl-carrier-protein] synthase I</fullName>
        <ecNumber evidence="2">2.3.1.41</ecNumber>
    </recommendedName>
</protein>
<dbReference type="InterPro" id="IPR016039">
    <property type="entry name" value="Thiolase-like"/>
</dbReference>
<feature type="domain" description="Ketosynthase family 3 (KS3)" evidence="5">
    <location>
        <begin position="11"/>
        <end position="482"/>
    </location>
</feature>
<keyword evidence="6" id="KW-0012">Acyltransferase</keyword>
<comment type="similarity">
    <text evidence="1 4">Belongs to the thiolase-like superfamily. Beta-ketoacyl-ACP synthases family.</text>
</comment>
<dbReference type="Pfam" id="PF02801">
    <property type="entry name" value="Ketoacyl-synt_C"/>
    <property type="match status" value="1"/>
</dbReference>
<accession>T1YUV5</accession>
<evidence type="ECO:0000256" key="3">
    <source>
        <dbReference type="ARBA" id="ARBA00022679"/>
    </source>
</evidence>
<name>T1YUV5_9TRYP</name>
<dbReference type="Gene3D" id="3.40.47.10">
    <property type="match status" value="1"/>
</dbReference>
<organism evidence="6">
    <name type="scientific">Strigomonas galati</name>
    <dbReference type="NCBI Taxonomy" id="1003336"/>
    <lineage>
        <taxon>Eukaryota</taxon>
        <taxon>Discoba</taxon>
        <taxon>Euglenozoa</taxon>
        <taxon>Kinetoplastea</taxon>
        <taxon>Metakinetoplastina</taxon>
        <taxon>Trypanosomatida</taxon>
        <taxon>Trypanosomatidae</taxon>
        <taxon>Strigomonadinae</taxon>
        <taxon>Strigomonas</taxon>
    </lineage>
</organism>
<reference evidence="6" key="1">
    <citation type="journal article" date="2013" name="PLoS ONE">
        <title>Biosynthesis of vitamins and cofactors in bacterium-harbouring trypanosomatids depends on the symbiotic association as revealed by genomic analyses.</title>
        <authorList>
            <person name="Klein C.C."/>
            <person name="Alves J.M."/>
            <person name="Serrano M.G."/>
            <person name="Buck G.A."/>
            <person name="Vasconcelos A.T."/>
            <person name="Sagot M.F."/>
            <person name="Teixeira M.M."/>
            <person name="Camargo E.P."/>
            <person name="Motta M.C."/>
        </authorList>
    </citation>
    <scope>NUCLEOTIDE SEQUENCE</scope>
    <source>
        <strain evidence="6">TCC219</strain>
    </source>
</reference>
<dbReference type="EMBL" id="KF160286">
    <property type="protein sequence ID" value="AGU68224.1"/>
    <property type="molecule type" value="Genomic_DNA"/>
</dbReference>
<dbReference type="InterPro" id="IPR020841">
    <property type="entry name" value="PKS_Beta-ketoAc_synthase_dom"/>
</dbReference>
<dbReference type="PANTHER" id="PTHR11712:SF336">
    <property type="entry name" value="3-OXOACYL-[ACYL-CARRIER-PROTEIN] SYNTHASE, MITOCHONDRIAL"/>
    <property type="match status" value="1"/>
</dbReference>
<dbReference type="CDD" id="cd00834">
    <property type="entry name" value="KAS_I_II"/>
    <property type="match status" value="1"/>
</dbReference>
<dbReference type="SMART" id="SM00825">
    <property type="entry name" value="PKS_KS"/>
    <property type="match status" value="1"/>
</dbReference>
<evidence type="ECO:0000256" key="2">
    <source>
        <dbReference type="ARBA" id="ARBA00013191"/>
    </source>
</evidence>
<dbReference type="Pfam" id="PF00109">
    <property type="entry name" value="ketoacyl-synt"/>
    <property type="match status" value="1"/>
</dbReference>
<evidence type="ECO:0000259" key="5">
    <source>
        <dbReference type="PROSITE" id="PS52004"/>
    </source>
</evidence>
<dbReference type="PANTHER" id="PTHR11712">
    <property type="entry name" value="POLYKETIDE SYNTHASE-RELATED"/>
    <property type="match status" value="1"/>
</dbReference>